<dbReference type="EMBL" id="JAGKQM010000014">
    <property type="protein sequence ID" value="KAH0882874.1"/>
    <property type="molecule type" value="Genomic_DNA"/>
</dbReference>
<evidence type="ECO:0000313" key="2">
    <source>
        <dbReference type="EMBL" id="KAH0882874.1"/>
    </source>
</evidence>
<accession>A0ABQ7ZRK9</accession>
<sequence>MSRQLLSNNGFQLFKQTRSRMGGAPTSGVLSDLGVRGRGMPPRLALVGRRLAVEGSMVGFEHAGQSELLVTSGFSIPIVFVGVGALCSLHLLTLALVLFS</sequence>
<keyword evidence="3" id="KW-1185">Reference proteome</keyword>
<protein>
    <submittedName>
        <fullName evidence="2">Uncharacterized protein</fullName>
    </submittedName>
</protein>
<keyword evidence="1" id="KW-0812">Transmembrane</keyword>
<name>A0ABQ7ZRK9_BRANA</name>
<comment type="caution">
    <text evidence="2">The sequence shown here is derived from an EMBL/GenBank/DDBJ whole genome shotgun (WGS) entry which is preliminary data.</text>
</comment>
<proteinExistence type="predicted"/>
<dbReference type="Proteomes" id="UP000824890">
    <property type="component" value="Unassembled WGS sequence"/>
</dbReference>
<evidence type="ECO:0000313" key="3">
    <source>
        <dbReference type="Proteomes" id="UP000824890"/>
    </source>
</evidence>
<organism evidence="2 3">
    <name type="scientific">Brassica napus</name>
    <name type="common">Rape</name>
    <dbReference type="NCBI Taxonomy" id="3708"/>
    <lineage>
        <taxon>Eukaryota</taxon>
        <taxon>Viridiplantae</taxon>
        <taxon>Streptophyta</taxon>
        <taxon>Embryophyta</taxon>
        <taxon>Tracheophyta</taxon>
        <taxon>Spermatophyta</taxon>
        <taxon>Magnoliopsida</taxon>
        <taxon>eudicotyledons</taxon>
        <taxon>Gunneridae</taxon>
        <taxon>Pentapetalae</taxon>
        <taxon>rosids</taxon>
        <taxon>malvids</taxon>
        <taxon>Brassicales</taxon>
        <taxon>Brassicaceae</taxon>
        <taxon>Brassiceae</taxon>
        <taxon>Brassica</taxon>
    </lineage>
</organism>
<feature type="transmembrane region" description="Helical" evidence="1">
    <location>
        <begin position="74"/>
        <end position="99"/>
    </location>
</feature>
<keyword evidence="1" id="KW-0472">Membrane</keyword>
<gene>
    <name evidence="2" type="ORF">HID58_058970</name>
</gene>
<evidence type="ECO:0000256" key="1">
    <source>
        <dbReference type="SAM" id="Phobius"/>
    </source>
</evidence>
<reference evidence="2 3" key="1">
    <citation type="submission" date="2021-05" db="EMBL/GenBank/DDBJ databases">
        <title>Genome Assembly of Synthetic Allotetraploid Brassica napus Reveals Homoeologous Exchanges between Subgenomes.</title>
        <authorList>
            <person name="Davis J.T."/>
        </authorList>
    </citation>
    <scope>NUCLEOTIDE SEQUENCE [LARGE SCALE GENOMIC DNA]</scope>
    <source>
        <strain evidence="3">cv. Da-Ae</strain>
        <tissue evidence="2">Seedling</tissue>
    </source>
</reference>
<keyword evidence="1" id="KW-1133">Transmembrane helix</keyword>